<dbReference type="GO" id="GO:0004527">
    <property type="term" value="F:exonuclease activity"/>
    <property type="evidence" value="ECO:0007669"/>
    <property type="project" value="UniProtKB-KW"/>
</dbReference>
<dbReference type="Pfam" id="PF00753">
    <property type="entry name" value="Lactamase_B"/>
    <property type="match status" value="1"/>
</dbReference>
<dbReference type="InterPro" id="IPR001279">
    <property type="entry name" value="Metallo-B-lactamas"/>
</dbReference>
<feature type="domain" description="Metallo-beta-lactamase" evidence="7">
    <location>
        <begin position="23"/>
        <end position="207"/>
    </location>
</feature>
<proteinExistence type="predicted"/>
<dbReference type="Proteomes" id="UP000078428">
    <property type="component" value="Unassembled WGS sequence"/>
</dbReference>
<keyword evidence="3 8" id="KW-0378">Hydrolase</keyword>
<dbReference type="SMART" id="SM00849">
    <property type="entry name" value="Lactamase_B"/>
    <property type="match status" value="1"/>
</dbReference>
<evidence type="ECO:0000256" key="6">
    <source>
        <dbReference type="ARBA" id="ARBA00022884"/>
    </source>
</evidence>
<evidence type="ECO:0000256" key="3">
    <source>
        <dbReference type="ARBA" id="ARBA00022801"/>
    </source>
</evidence>
<dbReference type="CDD" id="cd07714">
    <property type="entry name" value="RNaseJ_MBL-fold"/>
    <property type="match status" value="1"/>
</dbReference>
<keyword evidence="9" id="KW-1185">Reference proteome</keyword>
<dbReference type="Pfam" id="PF17770">
    <property type="entry name" value="RNase_J_C"/>
    <property type="match status" value="1"/>
</dbReference>
<evidence type="ECO:0000259" key="7">
    <source>
        <dbReference type="SMART" id="SM00849"/>
    </source>
</evidence>
<evidence type="ECO:0000313" key="8">
    <source>
        <dbReference type="EMBL" id="OAN53927.1"/>
    </source>
</evidence>
<sequence>MSPTAETGAELYFLPLGGVGEIGMNLALYGYGGKWLMVDCGVSFGDESMPMVDVVMADPAWIEERADKLVGLVLTHGHEDHLGAVGHLWKRLRCPVWATGFSASILKGKLHEAGLQSQVPLNVVVPGSTFRVGPFEIEMISMTHSIPEPNTLAIRTPAGTVVHTGDWKFDPDPLLGPVADKEALRRAGKAGVLAVIGDSTNVFTKGHSGSESEVRGNLIALLGRFDGRIAVSCFATNVARLESIAIAAEANERSVALVGRSLWRIDKAARENGYFTDLPPFLTEHDAGYLPQDKVLYICTGSQGEPRAALARIASGDHPHVRLGKGDVVIFSSRIIPGNEKEIFRLQNDLVRLGIEVVTEKDEFVHVSGHPAREEMEELYRLLRPSLAVPVHGEARHLQEHARLARACGVPEAVEISNGAMLRLAPGPVEVVDHVPTGKLCVDGPRLVRLDSEVLRNRRRMVYNGSAVVTVVIGKDGKLLGDPQLTALGLLDAAHEAEEHDAVVEAVREAVEDLPTKARRDDGIVREAARLAVRRSLKESHGKKPITDVHLVRV</sequence>
<dbReference type="InterPro" id="IPR011108">
    <property type="entry name" value="RMMBL"/>
</dbReference>
<comment type="caution">
    <text evidence="8">The sequence shown here is derived from an EMBL/GenBank/DDBJ whole genome shotgun (WGS) entry which is preliminary data.</text>
</comment>
<keyword evidence="5" id="KW-0269">Exonuclease</keyword>
<dbReference type="Gene3D" id="3.10.20.580">
    <property type="match status" value="1"/>
</dbReference>
<dbReference type="Pfam" id="PF22505">
    <property type="entry name" value="RNase_J_b_CASP"/>
    <property type="match status" value="1"/>
</dbReference>
<evidence type="ECO:0000313" key="9">
    <source>
        <dbReference type="Proteomes" id="UP000078428"/>
    </source>
</evidence>
<dbReference type="InterPro" id="IPR055132">
    <property type="entry name" value="RNase_J_b_CASP"/>
</dbReference>
<dbReference type="GO" id="GO:0003723">
    <property type="term" value="F:RNA binding"/>
    <property type="evidence" value="ECO:0007669"/>
    <property type="project" value="UniProtKB-KW"/>
</dbReference>
<dbReference type="GO" id="GO:0046872">
    <property type="term" value="F:metal ion binding"/>
    <property type="evidence" value="ECO:0007669"/>
    <property type="project" value="UniProtKB-KW"/>
</dbReference>
<dbReference type="InterPro" id="IPR042173">
    <property type="entry name" value="RNase_J_2"/>
</dbReference>
<dbReference type="InterPro" id="IPR036866">
    <property type="entry name" value="RibonucZ/Hydroxyglut_hydro"/>
</dbReference>
<dbReference type="OrthoDB" id="9770211at2"/>
<dbReference type="InterPro" id="IPR041636">
    <property type="entry name" value="RNase_J_C"/>
</dbReference>
<name>A0A178MV30_9PROT</name>
<evidence type="ECO:0000256" key="5">
    <source>
        <dbReference type="ARBA" id="ARBA00022839"/>
    </source>
</evidence>
<protein>
    <submittedName>
        <fullName evidence="8">MBL fold hydrolase</fullName>
    </submittedName>
</protein>
<dbReference type="PANTHER" id="PTHR43694">
    <property type="entry name" value="RIBONUCLEASE J"/>
    <property type="match status" value="1"/>
</dbReference>
<evidence type="ECO:0000256" key="2">
    <source>
        <dbReference type="ARBA" id="ARBA00022723"/>
    </source>
</evidence>
<dbReference type="STRING" id="1285242.A6A04_13640"/>
<reference evidence="8 9" key="1">
    <citation type="submission" date="2016-04" db="EMBL/GenBank/DDBJ databases">
        <title>Draft genome sequence of freshwater magnetotactic bacteria Magnetospirillum marisnigri SP-1 and Magnetospirillum moscoviense BB-1.</title>
        <authorList>
            <person name="Koziaeva V."/>
            <person name="Dziuba M.V."/>
            <person name="Ivanov T.M."/>
            <person name="Kuznetsov B."/>
            <person name="Grouzdev D.S."/>
        </authorList>
    </citation>
    <scope>NUCLEOTIDE SEQUENCE [LARGE SCALE GENOMIC DNA]</scope>
    <source>
        <strain evidence="8 9">SP-1</strain>
    </source>
</reference>
<dbReference type="Gene3D" id="3.40.50.10710">
    <property type="entry name" value="Metallo-hydrolase/oxidoreductase"/>
    <property type="match status" value="1"/>
</dbReference>
<dbReference type="RefSeq" id="WP_068490000.1">
    <property type="nucleotide sequence ID" value="NZ_LWQT01000038.1"/>
</dbReference>
<keyword evidence="6" id="KW-0694">RNA-binding</keyword>
<organism evidence="8 9">
    <name type="scientific">Paramagnetospirillum marisnigri</name>
    <dbReference type="NCBI Taxonomy" id="1285242"/>
    <lineage>
        <taxon>Bacteria</taxon>
        <taxon>Pseudomonadati</taxon>
        <taxon>Pseudomonadota</taxon>
        <taxon>Alphaproteobacteria</taxon>
        <taxon>Rhodospirillales</taxon>
        <taxon>Magnetospirillaceae</taxon>
        <taxon>Paramagnetospirillum</taxon>
    </lineage>
</organism>
<keyword evidence="2" id="KW-0479">Metal-binding</keyword>
<dbReference type="Gene3D" id="3.60.15.10">
    <property type="entry name" value="Ribonuclease Z/Hydroxyacylglutathione hydrolase-like"/>
    <property type="match status" value="1"/>
</dbReference>
<keyword evidence="1" id="KW-0540">Nuclease</keyword>
<dbReference type="AlphaFoldDB" id="A0A178MV30"/>
<evidence type="ECO:0000256" key="1">
    <source>
        <dbReference type="ARBA" id="ARBA00022722"/>
    </source>
</evidence>
<gene>
    <name evidence="8" type="ORF">A6A04_13640</name>
</gene>
<dbReference type="SUPFAM" id="SSF56281">
    <property type="entry name" value="Metallo-hydrolase/oxidoreductase"/>
    <property type="match status" value="1"/>
</dbReference>
<dbReference type="Pfam" id="PF07521">
    <property type="entry name" value="RMMBL"/>
    <property type="match status" value="1"/>
</dbReference>
<accession>A0A178MV30</accession>
<dbReference type="PANTHER" id="PTHR43694:SF1">
    <property type="entry name" value="RIBONUCLEASE J"/>
    <property type="match status" value="1"/>
</dbReference>
<evidence type="ECO:0000256" key="4">
    <source>
        <dbReference type="ARBA" id="ARBA00022833"/>
    </source>
</evidence>
<keyword evidence="4" id="KW-0862">Zinc</keyword>
<dbReference type="EMBL" id="LWQT01000038">
    <property type="protein sequence ID" value="OAN53927.1"/>
    <property type="molecule type" value="Genomic_DNA"/>
</dbReference>